<proteinExistence type="predicted"/>
<reference evidence="1" key="1">
    <citation type="journal article" date="2016" name="Sci. Rep.">
        <title>Molecular characterization of firefly nuptial gifts: a multi-omics approach sheds light on postcopulatory sexual selection.</title>
        <authorList>
            <person name="Al-Wathiqui N."/>
            <person name="Fallon T.R."/>
            <person name="South A."/>
            <person name="Weng J.K."/>
            <person name="Lewis S.M."/>
        </authorList>
    </citation>
    <scope>NUCLEOTIDE SEQUENCE</scope>
</reference>
<dbReference type="GO" id="GO:0051015">
    <property type="term" value="F:actin filament binding"/>
    <property type="evidence" value="ECO:0007669"/>
    <property type="project" value="TreeGrafter"/>
</dbReference>
<dbReference type="InterPro" id="IPR029982">
    <property type="entry name" value="Kptn"/>
</dbReference>
<dbReference type="GO" id="GO:0030027">
    <property type="term" value="C:lamellipodium"/>
    <property type="evidence" value="ECO:0007669"/>
    <property type="project" value="TreeGrafter"/>
</dbReference>
<organism evidence="1">
    <name type="scientific">Photinus pyralis</name>
    <name type="common">Common eastern firefly</name>
    <name type="synonym">Lampyris pyralis</name>
    <dbReference type="NCBI Taxonomy" id="7054"/>
    <lineage>
        <taxon>Eukaryota</taxon>
        <taxon>Metazoa</taxon>
        <taxon>Ecdysozoa</taxon>
        <taxon>Arthropoda</taxon>
        <taxon>Hexapoda</taxon>
        <taxon>Insecta</taxon>
        <taxon>Pterygota</taxon>
        <taxon>Neoptera</taxon>
        <taxon>Endopterygota</taxon>
        <taxon>Coleoptera</taxon>
        <taxon>Polyphaga</taxon>
        <taxon>Elateriformia</taxon>
        <taxon>Elateroidea</taxon>
        <taxon>Lampyridae</taxon>
        <taxon>Lampyrinae</taxon>
        <taxon>Photinus</taxon>
    </lineage>
</organism>
<evidence type="ECO:0000313" key="1">
    <source>
        <dbReference type="EMBL" id="JAV85519.1"/>
    </source>
</evidence>
<protein>
    <submittedName>
        <fullName evidence="1">Uncharacterized protein</fullName>
    </submittedName>
</protein>
<name>A0A1Y1MI96_PHOPY</name>
<dbReference type="PANTHER" id="PTHR15435">
    <property type="entry name" value="KICSTOR COMPLEX PROTEIN KAPTIN"/>
    <property type="match status" value="1"/>
</dbReference>
<sequence>MEKMHNAHYFSLSSQGNIYTVTILRLANNTNKLLVASLRREIIYFEYLQGPTGILIPSTKEVSFTYLPKGAEIISMDAFNKSETANDFVIGITIIKNSTDLHALETFLNIYSGWEETKDFNMEVISQNCLNNIELKYIPYQLTHTFLTVWLGDNLLNKEVSSTA</sequence>
<accession>A0A1Y1MI96</accession>
<dbReference type="EMBL" id="GEZM01030477">
    <property type="protein sequence ID" value="JAV85519.1"/>
    <property type="molecule type" value="Transcribed_RNA"/>
</dbReference>
<dbReference type="AlphaFoldDB" id="A0A1Y1MI96"/>
<dbReference type="PANTHER" id="PTHR15435:SF2">
    <property type="entry name" value="KICSTOR COMPLEX PROTEIN KAPTIN"/>
    <property type="match status" value="1"/>
</dbReference>
<dbReference type="GO" id="GO:0007015">
    <property type="term" value="P:actin filament organization"/>
    <property type="evidence" value="ECO:0007669"/>
    <property type="project" value="InterPro"/>
</dbReference>
<dbReference type="GO" id="GO:0034198">
    <property type="term" value="P:cellular response to amino acid starvation"/>
    <property type="evidence" value="ECO:0007669"/>
    <property type="project" value="TreeGrafter"/>
</dbReference>
<dbReference type="GO" id="GO:0015629">
    <property type="term" value="C:actin cytoskeleton"/>
    <property type="evidence" value="ECO:0007669"/>
    <property type="project" value="InterPro"/>
</dbReference>
<dbReference type="GO" id="GO:1904262">
    <property type="term" value="P:negative regulation of TORC1 signaling"/>
    <property type="evidence" value="ECO:0007669"/>
    <property type="project" value="TreeGrafter"/>
</dbReference>